<dbReference type="EMBL" id="QTSX02003633">
    <property type="protein sequence ID" value="KAJ9069418.1"/>
    <property type="molecule type" value="Genomic_DNA"/>
</dbReference>
<dbReference type="Proteomes" id="UP001165960">
    <property type="component" value="Unassembled WGS sequence"/>
</dbReference>
<evidence type="ECO:0000313" key="2">
    <source>
        <dbReference type="Proteomes" id="UP001165960"/>
    </source>
</evidence>
<name>A0ACC2T498_9FUNG</name>
<evidence type="ECO:0000313" key="1">
    <source>
        <dbReference type="EMBL" id="KAJ9069418.1"/>
    </source>
</evidence>
<sequence length="206" mass="23596">MDFHSLSWCSDASVILASNNGFIDISFFGPKNGSSLMFKHPSTLWTCGLDFASYFAGQRNIFMAKFRESTSKYNSIHDDVWFYWLGKSKISTEFHCLENEECFANVYLSSGNWVSVAMSSPSITRDTRIRHAVVERQINTNKLDFSFNFSGPAKATVYFNEVRLLVNLYQKFASPRPKVRPAKQKICKFNENGVPEGLFYVKLSRQ</sequence>
<comment type="caution">
    <text evidence="1">The sequence shown here is derived from an EMBL/GenBank/DDBJ whole genome shotgun (WGS) entry which is preliminary data.</text>
</comment>
<reference evidence="1" key="1">
    <citation type="submission" date="2022-04" db="EMBL/GenBank/DDBJ databases">
        <title>Genome of the entomopathogenic fungus Entomophthora muscae.</title>
        <authorList>
            <person name="Elya C."/>
            <person name="Lovett B.R."/>
            <person name="Lee E."/>
            <person name="Macias A.M."/>
            <person name="Hajek A.E."/>
            <person name="De Bivort B.L."/>
            <person name="Kasson M.T."/>
            <person name="De Fine Licht H.H."/>
            <person name="Stajich J.E."/>
        </authorList>
    </citation>
    <scope>NUCLEOTIDE SEQUENCE</scope>
    <source>
        <strain evidence="1">Berkeley</strain>
    </source>
</reference>
<protein>
    <submittedName>
        <fullName evidence="1">Uncharacterized protein</fullName>
    </submittedName>
</protein>
<gene>
    <name evidence="1" type="ORF">DSO57_1018804</name>
</gene>
<keyword evidence="2" id="KW-1185">Reference proteome</keyword>
<accession>A0ACC2T498</accession>
<proteinExistence type="predicted"/>
<organism evidence="1 2">
    <name type="scientific">Entomophthora muscae</name>
    <dbReference type="NCBI Taxonomy" id="34485"/>
    <lineage>
        <taxon>Eukaryota</taxon>
        <taxon>Fungi</taxon>
        <taxon>Fungi incertae sedis</taxon>
        <taxon>Zoopagomycota</taxon>
        <taxon>Entomophthoromycotina</taxon>
        <taxon>Entomophthoromycetes</taxon>
        <taxon>Entomophthorales</taxon>
        <taxon>Entomophthoraceae</taxon>
        <taxon>Entomophthora</taxon>
    </lineage>
</organism>